<dbReference type="Gene3D" id="3.40.190.10">
    <property type="entry name" value="Periplasmic binding protein-like II"/>
    <property type="match status" value="1"/>
</dbReference>
<sequence>MDRLKIIAIALIGLVVIIIAFIAITGIGLQPTGGPSAQPVELTFWGVFDDSDAYETIISDYQKTNKNVKITYRKQTVGTYEKDLLNAMAAGRGPDIFMLHNTWLPKHADKIVSLPSELMSLKDFQNTFVDAAYDDFIEDGKIYGLPISVDTLALFYNKDIFNSAGLTSPPQTWENFVEASNQTVKTDNQGNILRAGAALGTARNVNRASDILMLLMLQSGVEMVDPETGEAAFDQSVVLEGAPYAAGQTALQFYTDFANPKKRAYTWNSLMPYSIDAFTEGRAAMMLNYSYQIPTIRAKSPQLNFGVSFAPQPAGAAKKINFPNYWAYTVAAKSPNGAAAWNFLTFLTNREEATNYINKTQKPAARRDLINLQKPGAELGVFAEQALSAKNWRQVDNLAIENIFNDMIESVVLGRSTVSEALKTAADQVTILMR</sequence>
<dbReference type="GO" id="GO:0042956">
    <property type="term" value="P:maltodextrin transmembrane transport"/>
    <property type="evidence" value="ECO:0007669"/>
    <property type="project" value="TreeGrafter"/>
</dbReference>
<dbReference type="Pfam" id="PF01547">
    <property type="entry name" value="SBP_bac_1"/>
    <property type="match status" value="1"/>
</dbReference>
<reference evidence="5 6" key="1">
    <citation type="journal article" date="2015" name="Nature">
        <title>rRNA introns, odd ribosomes, and small enigmatic genomes across a large radiation of phyla.</title>
        <authorList>
            <person name="Brown C.T."/>
            <person name="Hug L.A."/>
            <person name="Thomas B.C."/>
            <person name="Sharon I."/>
            <person name="Castelle C.J."/>
            <person name="Singh A."/>
            <person name="Wilkins M.J."/>
            <person name="Williams K.H."/>
            <person name="Banfield J.F."/>
        </authorList>
    </citation>
    <scope>NUCLEOTIDE SEQUENCE [LARGE SCALE GENOMIC DNA]</scope>
</reference>
<dbReference type="GO" id="GO:1901982">
    <property type="term" value="F:maltose binding"/>
    <property type="evidence" value="ECO:0007669"/>
    <property type="project" value="TreeGrafter"/>
</dbReference>
<keyword evidence="4" id="KW-0472">Membrane</keyword>
<dbReference type="PANTHER" id="PTHR30061:SF50">
    <property type="entry name" value="MALTOSE_MALTODEXTRIN-BINDING PERIPLASMIC PROTEIN"/>
    <property type="match status" value="1"/>
</dbReference>
<gene>
    <name evidence="5" type="ORF">UX27_C0035G0008</name>
</gene>
<dbReference type="InterPro" id="IPR006059">
    <property type="entry name" value="SBP"/>
</dbReference>
<evidence type="ECO:0000256" key="4">
    <source>
        <dbReference type="SAM" id="Phobius"/>
    </source>
</evidence>
<proteinExistence type="inferred from homology"/>
<organism evidence="5 6">
    <name type="scientific">Candidatus Azambacteria bacterium GW2011_GWA2_45_90</name>
    <dbReference type="NCBI Taxonomy" id="1618614"/>
    <lineage>
        <taxon>Bacteria</taxon>
        <taxon>Candidatus Azamiibacteriota</taxon>
    </lineage>
</organism>
<dbReference type="GO" id="GO:0015768">
    <property type="term" value="P:maltose transport"/>
    <property type="evidence" value="ECO:0007669"/>
    <property type="project" value="TreeGrafter"/>
</dbReference>
<keyword evidence="4" id="KW-0812">Transmembrane</keyword>
<dbReference type="GO" id="GO:0055052">
    <property type="term" value="C:ATP-binding cassette (ABC) transporter complex, substrate-binding subunit-containing"/>
    <property type="evidence" value="ECO:0007669"/>
    <property type="project" value="TreeGrafter"/>
</dbReference>
<evidence type="ECO:0008006" key="7">
    <source>
        <dbReference type="Google" id="ProtNLM"/>
    </source>
</evidence>
<evidence type="ECO:0000313" key="6">
    <source>
        <dbReference type="Proteomes" id="UP000034644"/>
    </source>
</evidence>
<name>A0A0G1NA74_9BACT</name>
<dbReference type="SUPFAM" id="SSF53850">
    <property type="entry name" value="Periplasmic binding protein-like II"/>
    <property type="match status" value="1"/>
</dbReference>
<evidence type="ECO:0000256" key="3">
    <source>
        <dbReference type="ARBA" id="ARBA00022729"/>
    </source>
</evidence>
<dbReference type="Proteomes" id="UP000034644">
    <property type="component" value="Unassembled WGS sequence"/>
</dbReference>
<dbReference type="EMBL" id="LCLO01000035">
    <property type="protein sequence ID" value="KKU17411.1"/>
    <property type="molecule type" value="Genomic_DNA"/>
</dbReference>
<protein>
    <recommendedName>
        <fullName evidence="7">Extracellular solute-binding protein family 1</fullName>
    </recommendedName>
</protein>
<keyword evidence="3" id="KW-0732">Signal</keyword>
<keyword evidence="4" id="KW-1133">Transmembrane helix</keyword>
<evidence type="ECO:0000256" key="2">
    <source>
        <dbReference type="ARBA" id="ARBA00022448"/>
    </source>
</evidence>
<evidence type="ECO:0000313" key="5">
    <source>
        <dbReference type="EMBL" id="KKU17411.1"/>
    </source>
</evidence>
<dbReference type="PANTHER" id="PTHR30061">
    <property type="entry name" value="MALTOSE-BINDING PERIPLASMIC PROTEIN"/>
    <property type="match status" value="1"/>
</dbReference>
<comment type="similarity">
    <text evidence="1">Belongs to the bacterial solute-binding protein 1 family.</text>
</comment>
<evidence type="ECO:0000256" key="1">
    <source>
        <dbReference type="ARBA" id="ARBA00008520"/>
    </source>
</evidence>
<comment type="caution">
    <text evidence="5">The sequence shown here is derived from an EMBL/GenBank/DDBJ whole genome shotgun (WGS) entry which is preliminary data.</text>
</comment>
<feature type="transmembrane region" description="Helical" evidence="4">
    <location>
        <begin position="7"/>
        <end position="29"/>
    </location>
</feature>
<accession>A0A0G1NA74</accession>
<keyword evidence="2" id="KW-0813">Transport</keyword>
<dbReference type="AlphaFoldDB" id="A0A0G1NA74"/>